<dbReference type="EMBL" id="JAENHL010000004">
    <property type="protein sequence ID" value="MBK1865152.1"/>
    <property type="molecule type" value="Genomic_DNA"/>
</dbReference>
<keyword evidence="2" id="KW-1185">Reference proteome</keyword>
<gene>
    <name evidence="1" type="ORF">JHL16_02215</name>
</gene>
<comment type="caution">
    <text evidence="1">The sequence shown here is derived from an EMBL/GenBank/DDBJ whole genome shotgun (WGS) entry which is preliminary data.</text>
</comment>
<organism evidence="1 2">
    <name type="scientific">Taklimakanibacter albus</name>
    <dbReference type="NCBI Taxonomy" id="2800327"/>
    <lineage>
        <taxon>Bacteria</taxon>
        <taxon>Pseudomonadati</taxon>
        <taxon>Pseudomonadota</taxon>
        <taxon>Alphaproteobacteria</taxon>
        <taxon>Hyphomicrobiales</taxon>
        <taxon>Aestuariivirgaceae</taxon>
        <taxon>Taklimakanibacter</taxon>
    </lineage>
</organism>
<sequence length="226" mass="24334">MKLDIFEQVLEARTQRKAVALVTQLANGAQRVVARDHAADDILAHVLDEAFRFDRSGVHKVPEGEFFVHIYNPALRLVIIGAVHIAQAVIPIAKAAGYDVVVVDPRGAFATGARFPEITLHAEWPDEILPTLGLDQRTGILALTHDPKIDDPSLHLALKSKVFYIGALGSKKNQAARGQRLIGAGFSESDIARIHGPIGLNIGAQGAPEIAISIMAEVTRVLRLGS</sequence>
<name>A0ACC5QXM4_9HYPH</name>
<proteinExistence type="predicted"/>
<accession>A0ACC5QXM4</accession>
<evidence type="ECO:0000313" key="1">
    <source>
        <dbReference type="EMBL" id="MBK1865152.1"/>
    </source>
</evidence>
<reference evidence="1" key="1">
    <citation type="submission" date="2021-01" db="EMBL/GenBank/DDBJ databases">
        <authorList>
            <person name="Sun Q."/>
        </authorList>
    </citation>
    <scope>NUCLEOTIDE SEQUENCE</scope>
    <source>
        <strain evidence="1">YIM B02566</strain>
    </source>
</reference>
<dbReference type="Proteomes" id="UP000616151">
    <property type="component" value="Unassembled WGS sequence"/>
</dbReference>
<protein>
    <submittedName>
        <fullName evidence="1">XdhC family protein</fullName>
    </submittedName>
</protein>
<evidence type="ECO:0000313" key="2">
    <source>
        <dbReference type="Proteomes" id="UP000616151"/>
    </source>
</evidence>